<dbReference type="EMBL" id="BOPZ01000017">
    <property type="protein sequence ID" value="GIM29433.1"/>
    <property type="molecule type" value="Genomic_DNA"/>
</dbReference>
<dbReference type="InterPro" id="IPR023577">
    <property type="entry name" value="CYTH_domain"/>
</dbReference>
<sequence length="186" mass="21854">MQELETRIIDIDVDTIRKKLIEMNAVKVKEEHQVNNIYDYPDRKLLNQKGYARVREVFDSLNNKNVYFMTTKKMLSQEKFKVMEENEVIVDNGEAAKNIFKSLGLTLVESIKKYRESYKYKNTLIEIDINDESFCPFPYIELETSSEEELEEIVLLLGYTMEDTTSKTIYELLKDKGIRKEGPKGL</sequence>
<dbReference type="RefSeq" id="WP_212904133.1">
    <property type="nucleotide sequence ID" value="NZ_BOPZ01000017.1"/>
</dbReference>
<evidence type="ECO:0000259" key="1">
    <source>
        <dbReference type="PROSITE" id="PS51707"/>
    </source>
</evidence>
<reference evidence="2" key="1">
    <citation type="submission" date="2021-03" db="EMBL/GenBank/DDBJ databases">
        <title>Taxonomic study of Clostridium polyendosporum from meadow-gley soil under rice.</title>
        <authorList>
            <person name="Kobayashi H."/>
            <person name="Tanizawa Y."/>
            <person name="Yagura M."/>
        </authorList>
    </citation>
    <scope>NUCLEOTIDE SEQUENCE</scope>
    <source>
        <strain evidence="2">JCM 30710</strain>
    </source>
</reference>
<organism evidence="2 3">
    <name type="scientific">Clostridium polyendosporum</name>
    <dbReference type="NCBI Taxonomy" id="69208"/>
    <lineage>
        <taxon>Bacteria</taxon>
        <taxon>Bacillati</taxon>
        <taxon>Bacillota</taxon>
        <taxon>Clostridia</taxon>
        <taxon>Eubacteriales</taxon>
        <taxon>Clostridiaceae</taxon>
        <taxon>Clostridium</taxon>
    </lineage>
</organism>
<name>A0A919VMB9_9CLOT</name>
<accession>A0A919VMB9</accession>
<dbReference type="Gene3D" id="2.40.320.10">
    <property type="entry name" value="Hypothetical Protein Pfu-838710-001"/>
    <property type="match status" value="1"/>
</dbReference>
<evidence type="ECO:0000313" key="2">
    <source>
        <dbReference type="EMBL" id="GIM29433.1"/>
    </source>
</evidence>
<keyword evidence="3" id="KW-1185">Reference proteome</keyword>
<comment type="caution">
    <text evidence="2">The sequence shown here is derived from an EMBL/GenBank/DDBJ whole genome shotgun (WGS) entry which is preliminary data.</text>
</comment>
<gene>
    <name evidence="2" type="ORF">CPJCM30710_20990</name>
</gene>
<dbReference type="InterPro" id="IPR033469">
    <property type="entry name" value="CYTH-like_dom_sf"/>
</dbReference>
<dbReference type="PROSITE" id="PS51707">
    <property type="entry name" value="CYTH"/>
    <property type="match status" value="1"/>
</dbReference>
<dbReference type="SMART" id="SM01118">
    <property type="entry name" value="CYTH"/>
    <property type="match status" value="1"/>
</dbReference>
<dbReference type="PANTHER" id="PTHR21028">
    <property type="entry name" value="SI:CH211-156B7.4"/>
    <property type="match status" value="1"/>
</dbReference>
<dbReference type="SUPFAM" id="SSF55154">
    <property type="entry name" value="CYTH-like phosphatases"/>
    <property type="match status" value="1"/>
</dbReference>
<protein>
    <submittedName>
        <fullName evidence="2">Adenylyl cyclase</fullName>
    </submittedName>
</protein>
<proteinExistence type="predicted"/>
<dbReference type="Pfam" id="PF01928">
    <property type="entry name" value="CYTH"/>
    <property type="match status" value="1"/>
</dbReference>
<dbReference type="AlphaFoldDB" id="A0A919VMB9"/>
<evidence type="ECO:0000313" key="3">
    <source>
        <dbReference type="Proteomes" id="UP000679179"/>
    </source>
</evidence>
<feature type="domain" description="CYTH" evidence="1">
    <location>
        <begin position="1"/>
        <end position="175"/>
    </location>
</feature>
<dbReference type="Proteomes" id="UP000679179">
    <property type="component" value="Unassembled WGS sequence"/>
</dbReference>
<dbReference type="PANTHER" id="PTHR21028:SF2">
    <property type="entry name" value="CYTH DOMAIN-CONTAINING PROTEIN"/>
    <property type="match status" value="1"/>
</dbReference>
<dbReference type="CDD" id="cd07890">
    <property type="entry name" value="CYTH-like_AC_IV-like"/>
    <property type="match status" value="1"/>
</dbReference>
<dbReference type="InterPro" id="IPR008173">
    <property type="entry name" value="Adenylyl_cyclase_CyaB"/>
</dbReference>